<comment type="caution">
    <text evidence="1">The sequence shown here is derived from an EMBL/GenBank/DDBJ whole genome shotgun (WGS) entry which is preliminary data.</text>
</comment>
<protein>
    <submittedName>
        <fullName evidence="1">Cysteine proteinase</fullName>
    </submittedName>
</protein>
<name>A0ACB8T5K6_9AGAM</name>
<keyword evidence="2" id="KW-1185">Reference proteome</keyword>
<sequence length="878" mass="94565">MNGHSPVPPSSPRVNGPGRGSYRGGPGPSYHQNYHPHPPHPSQHAPYMHAPPHVPMHSPQPSPTSPYPHHPQKYAPPPHPQSVPYSPPYVPPQQPTGQYPQNWSVHQPISPLPKQLSMPPPPPLSPLTAPQPPARILDGPLDVEPNEIAPPTSPPPTPPQEPPLEAEDSSPPSHELPHPARPTSSRPTSPSSSHTTSMSASASTSATGPNISSLHLSGGWAIWSRRPTDPTHAPGVIISPRACPPHDVVERALLAPTPPHSPKPVVPSATEDLPVAEDASSSQVDLTDSPPSDLPDAVSSSETETSTAPDTPVPGSPLSTNTSLSLAAPPNAKSRKSRSPTSPRTEAPTTATEVLAADQKATSAAVAEPKPELDAAPAADVATSTVVSPAPSAPKKSWASLLRPASGAASSSKSANTLPTSSVVGFSVPASPPPARVPPPRRAELLKLLTNFPPTPSPSLKPATLPAPRIRPRGLVNLGNMCFANSVLQLLVYCTPFWRLFGELGRSLSLQAGKEKEARDSAEGATPLVDATVRFLQEFIFEDKKAPNGTANGNARAKAREVDQEEEEDGVDSFVPTYIYDVIKENPRFDSMKGGHQEDAEEFFGFYLDVLEEELLSLLSTLNPSKPAPVKAVEEREEETPHEDGWLEVGKRNKMVLTRTVKSTESPITRIFGGKFRSSLRVPHQRDSVVIEDWRALQLDIQRDSVKSIQDALASISQPQSVQVTSPTRPGTTVEASQQIFIEALPPVLVLHLKRFLYDTSAKGVVKIGKAVAYSPELEIPQDIMAPGKRSARAERYQLYGVLYHHGLSASGGHYTLDVLHPNRDASTGVSKPREAWIRIDDEFVSDVRPEDVFNALDRDDRCAYLLFYRRVGGWART</sequence>
<organism evidence="1 2">
    <name type="scientific">Artomyces pyxidatus</name>
    <dbReference type="NCBI Taxonomy" id="48021"/>
    <lineage>
        <taxon>Eukaryota</taxon>
        <taxon>Fungi</taxon>
        <taxon>Dikarya</taxon>
        <taxon>Basidiomycota</taxon>
        <taxon>Agaricomycotina</taxon>
        <taxon>Agaricomycetes</taxon>
        <taxon>Russulales</taxon>
        <taxon>Auriscalpiaceae</taxon>
        <taxon>Artomyces</taxon>
    </lineage>
</organism>
<dbReference type="EMBL" id="MU277203">
    <property type="protein sequence ID" value="KAI0063416.1"/>
    <property type="molecule type" value="Genomic_DNA"/>
</dbReference>
<evidence type="ECO:0000313" key="1">
    <source>
        <dbReference type="EMBL" id="KAI0063416.1"/>
    </source>
</evidence>
<accession>A0ACB8T5K6</accession>
<evidence type="ECO:0000313" key="2">
    <source>
        <dbReference type="Proteomes" id="UP000814140"/>
    </source>
</evidence>
<reference evidence="1" key="2">
    <citation type="journal article" date="2022" name="New Phytol.">
        <title>Evolutionary transition to the ectomycorrhizal habit in the genomes of a hyperdiverse lineage of mushroom-forming fungi.</title>
        <authorList>
            <person name="Looney B."/>
            <person name="Miyauchi S."/>
            <person name="Morin E."/>
            <person name="Drula E."/>
            <person name="Courty P.E."/>
            <person name="Kohler A."/>
            <person name="Kuo A."/>
            <person name="LaButti K."/>
            <person name="Pangilinan J."/>
            <person name="Lipzen A."/>
            <person name="Riley R."/>
            <person name="Andreopoulos W."/>
            <person name="He G."/>
            <person name="Johnson J."/>
            <person name="Nolan M."/>
            <person name="Tritt A."/>
            <person name="Barry K.W."/>
            <person name="Grigoriev I.V."/>
            <person name="Nagy L.G."/>
            <person name="Hibbett D."/>
            <person name="Henrissat B."/>
            <person name="Matheny P.B."/>
            <person name="Labbe J."/>
            <person name="Martin F.M."/>
        </authorList>
    </citation>
    <scope>NUCLEOTIDE SEQUENCE</scope>
    <source>
        <strain evidence="1">HHB10654</strain>
    </source>
</reference>
<proteinExistence type="predicted"/>
<gene>
    <name evidence="1" type="ORF">BV25DRAFT_1824521</name>
</gene>
<reference evidence="1" key="1">
    <citation type="submission" date="2021-03" db="EMBL/GenBank/DDBJ databases">
        <authorList>
            <consortium name="DOE Joint Genome Institute"/>
            <person name="Ahrendt S."/>
            <person name="Looney B.P."/>
            <person name="Miyauchi S."/>
            <person name="Morin E."/>
            <person name="Drula E."/>
            <person name="Courty P.E."/>
            <person name="Chicoki N."/>
            <person name="Fauchery L."/>
            <person name="Kohler A."/>
            <person name="Kuo A."/>
            <person name="Labutti K."/>
            <person name="Pangilinan J."/>
            <person name="Lipzen A."/>
            <person name="Riley R."/>
            <person name="Andreopoulos W."/>
            <person name="He G."/>
            <person name="Johnson J."/>
            <person name="Barry K.W."/>
            <person name="Grigoriev I.V."/>
            <person name="Nagy L."/>
            <person name="Hibbett D."/>
            <person name="Henrissat B."/>
            <person name="Matheny P.B."/>
            <person name="Labbe J."/>
            <person name="Martin F."/>
        </authorList>
    </citation>
    <scope>NUCLEOTIDE SEQUENCE</scope>
    <source>
        <strain evidence="1">HHB10654</strain>
    </source>
</reference>
<dbReference type="Proteomes" id="UP000814140">
    <property type="component" value="Unassembled WGS sequence"/>
</dbReference>